<proteinExistence type="predicted"/>
<sequence>MATDPRFLSAIFKSDRISYLFRMRSHLFYVPSSNTIQSEKFRYVGTRHD</sequence>
<evidence type="ECO:0000313" key="2">
    <source>
        <dbReference type="Proteomes" id="UP001576774"/>
    </source>
</evidence>
<reference evidence="1 2" key="1">
    <citation type="submission" date="2024-09" db="EMBL/GenBank/DDBJ databases">
        <title>Floridaenema gen nov. (Aerosakkonemataceae, Aerosakkonematales ord. nov., Cyanobacteria) from benthic tropical and subtropical fresh waters, with the description of four new species.</title>
        <authorList>
            <person name="Moretto J.A."/>
            <person name="Berthold D.E."/>
            <person name="Lefler F.W."/>
            <person name="Huang I.-S."/>
            <person name="Laughinghouse H. IV."/>
        </authorList>
    </citation>
    <scope>NUCLEOTIDE SEQUENCE [LARGE SCALE GENOMIC DNA]</scope>
    <source>
        <strain evidence="1 2">BLCC-F46</strain>
    </source>
</reference>
<keyword evidence="2" id="KW-1185">Reference proteome</keyword>
<evidence type="ECO:0000313" key="1">
    <source>
        <dbReference type="EMBL" id="MFB2875939.1"/>
    </source>
</evidence>
<dbReference type="Proteomes" id="UP001576774">
    <property type="component" value="Unassembled WGS sequence"/>
</dbReference>
<organism evidence="1 2">
    <name type="scientific">Floridaenema aerugineum BLCC-F46</name>
    <dbReference type="NCBI Taxonomy" id="3153654"/>
    <lineage>
        <taxon>Bacteria</taxon>
        <taxon>Bacillati</taxon>
        <taxon>Cyanobacteriota</taxon>
        <taxon>Cyanophyceae</taxon>
        <taxon>Oscillatoriophycideae</taxon>
        <taxon>Aerosakkonematales</taxon>
        <taxon>Aerosakkonemataceae</taxon>
        <taxon>Floridanema</taxon>
        <taxon>Floridanema aerugineum</taxon>
    </lineage>
</organism>
<gene>
    <name evidence="1" type="ORF">ACE1CC_03500</name>
</gene>
<protein>
    <submittedName>
        <fullName evidence="1">Uncharacterized protein</fullName>
    </submittedName>
</protein>
<comment type="caution">
    <text evidence="1">The sequence shown here is derived from an EMBL/GenBank/DDBJ whole genome shotgun (WGS) entry which is preliminary data.</text>
</comment>
<dbReference type="EMBL" id="JBHFNQ010000029">
    <property type="protein sequence ID" value="MFB2875939.1"/>
    <property type="molecule type" value="Genomic_DNA"/>
</dbReference>
<accession>A0ABV4WZJ7</accession>
<name>A0ABV4WZJ7_9CYAN</name>
<dbReference type="RefSeq" id="WP_413269089.1">
    <property type="nucleotide sequence ID" value="NZ_JBHFNQ010000029.1"/>
</dbReference>